<dbReference type="InterPro" id="IPR036770">
    <property type="entry name" value="Ankyrin_rpt-contain_sf"/>
</dbReference>
<dbReference type="EMBL" id="JAPQKR010000004">
    <property type="protein sequence ID" value="KAJ5219390.1"/>
    <property type="molecule type" value="Genomic_DNA"/>
</dbReference>
<dbReference type="GeneID" id="83175852"/>
<protein>
    <recommendedName>
        <fullName evidence="7">Fungal N-terminal domain-containing protein</fullName>
    </recommendedName>
</protein>
<dbReference type="PANTHER" id="PTHR24141:SF1">
    <property type="entry name" value="2-5A-DEPENDENT RIBONUCLEASE"/>
    <property type="match status" value="1"/>
</dbReference>
<keyword evidence="6" id="KW-1185">Reference proteome</keyword>
<organism evidence="5 6">
    <name type="scientific">Penicillium cinerascens</name>
    <dbReference type="NCBI Taxonomy" id="70096"/>
    <lineage>
        <taxon>Eukaryota</taxon>
        <taxon>Fungi</taxon>
        <taxon>Dikarya</taxon>
        <taxon>Ascomycota</taxon>
        <taxon>Pezizomycotina</taxon>
        <taxon>Eurotiomycetes</taxon>
        <taxon>Eurotiomycetidae</taxon>
        <taxon>Eurotiales</taxon>
        <taxon>Aspergillaceae</taxon>
        <taxon>Penicillium</taxon>
    </lineage>
</organism>
<dbReference type="Pfam" id="PF12796">
    <property type="entry name" value="Ank_2"/>
    <property type="match status" value="2"/>
</dbReference>
<proteinExistence type="predicted"/>
<dbReference type="AlphaFoldDB" id="A0A9W9NG73"/>
<dbReference type="OrthoDB" id="20872at2759"/>
<dbReference type="PRINTS" id="PR01415">
    <property type="entry name" value="ANKYRIN"/>
</dbReference>
<gene>
    <name evidence="5" type="ORF">N7498_001489</name>
</gene>
<keyword evidence="1" id="KW-0677">Repeat</keyword>
<dbReference type="PANTHER" id="PTHR24141">
    <property type="entry name" value="2-5A-DEPENDENT RIBONUCLEASE"/>
    <property type="match status" value="1"/>
</dbReference>
<comment type="caution">
    <text evidence="5">The sequence shown here is derived from an EMBL/GenBank/DDBJ whole genome shotgun (WGS) entry which is preliminary data.</text>
</comment>
<reference evidence="5" key="1">
    <citation type="submission" date="2022-12" db="EMBL/GenBank/DDBJ databases">
        <authorList>
            <person name="Petersen C."/>
        </authorList>
    </citation>
    <scope>NUCLEOTIDE SEQUENCE</scope>
    <source>
        <strain evidence="5">IBT 15544</strain>
    </source>
</reference>
<keyword evidence="2 3" id="KW-0040">ANK repeat</keyword>
<dbReference type="Gene3D" id="1.25.40.20">
    <property type="entry name" value="Ankyrin repeat-containing domain"/>
    <property type="match status" value="2"/>
</dbReference>
<dbReference type="SMART" id="SM00248">
    <property type="entry name" value="ANK"/>
    <property type="match status" value="6"/>
</dbReference>
<dbReference type="InterPro" id="IPR002110">
    <property type="entry name" value="Ankyrin_rpt"/>
</dbReference>
<dbReference type="GO" id="GO:0004540">
    <property type="term" value="F:RNA nuclease activity"/>
    <property type="evidence" value="ECO:0007669"/>
    <property type="project" value="TreeGrafter"/>
</dbReference>
<feature type="repeat" description="ANK" evidence="3">
    <location>
        <begin position="458"/>
        <end position="490"/>
    </location>
</feature>
<feature type="repeat" description="ANK" evidence="3">
    <location>
        <begin position="524"/>
        <end position="556"/>
    </location>
</feature>
<evidence type="ECO:0000313" key="5">
    <source>
        <dbReference type="EMBL" id="KAJ5219390.1"/>
    </source>
</evidence>
<evidence type="ECO:0000256" key="1">
    <source>
        <dbReference type="ARBA" id="ARBA00022737"/>
    </source>
</evidence>
<dbReference type="Proteomes" id="UP001150904">
    <property type="component" value="Unassembled WGS sequence"/>
</dbReference>
<feature type="repeat" description="ANK" evidence="3">
    <location>
        <begin position="425"/>
        <end position="457"/>
    </location>
</feature>
<sequence>MMVLPQVPGTQPAHQIAVLRPLADSLYDSTRESTDLINQAHNELGLLLTVLGTAETQSSFLGDRENPELEKTLERCHTTLLDLEKLQSCSEEVGPQSQISDIRARFSDLIFELSIANANMMISSQINVSRIVRGFIDDVKSGKREAKIVASALDDTSSSGDQESAWEKLQHELQDAGIAPQLTSQNRDIIMSTLRKAADQEELLKNITSTAQASDPVDLIQPPSDQVVEPQAASQEKGISDKEVIPKKEENFPIPVAFEIQDTDDSSKHAWATITSPMEDFPIPVLSEPSLMAQDTDKQVVPLAWQPDTLPIPVETENRRHSRASITSSSAFKSQQAMPTIARGKKPSLMSRMKFKWNNSKDEFVALIQMGEVCSVKYALDKGADVNTMNSQGQTALMVAVSYGHEDVISLLLEYGAKMDKIGTHGETALGVAALRGFDDIAQLLLVHGTNPNCGKNMGKTALSQAAISGSLTVATLLLDCGADPNAVSSNGATALVCAADSGRMQISQLLLERGALVDKCGYPRRTPLFKAVQRGNIGMVELLLSSGADAHLQDVHKQTPMSLAISLGRDEIVSIFYQHGLENESHTTGATGVLHQPAGPGDVKSSAIYQYY</sequence>
<feature type="region of interest" description="Disordered" evidence="4">
    <location>
        <begin position="214"/>
        <end position="239"/>
    </location>
</feature>
<dbReference type="PROSITE" id="PS50297">
    <property type="entry name" value="ANK_REP_REGION"/>
    <property type="match status" value="5"/>
</dbReference>
<evidence type="ECO:0000256" key="4">
    <source>
        <dbReference type="SAM" id="MobiDB-lite"/>
    </source>
</evidence>
<reference evidence="5" key="2">
    <citation type="journal article" date="2023" name="IMA Fungus">
        <title>Comparative genomic study of the Penicillium genus elucidates a diverse pangenome and 15 lateral gene transfer events.</title>
        <authorList>
            <person name="Petersen C."/>
            <person name="Sorensen T."/>
            <person name="Nielsen M.R."/>
            <person name="Sondergaard T.E."/>
            <person name="Sorensen J.L."/>
            <person name="Fitzpatrick D.A."/>
            <person name="Frisvad J.C."/>
            <person name="Nielsen K.L."/>
        </authorList>
    </citation>
    <scope>NUCLEOTIDE SEQUENCE</scope>
    <source>
        <strain evidence="5">IBT 15544</strain>
    </source>
</reference>
<evidence type="ECO:0008006" key="7">
    <source>
        <dbReference type="Google" id="ProtNLM"/>
    </source>
</evidence>
<dbReference type="RefSeq" id="XP_058313963.1">
    <property type="nucleotide sequence ID" value="XM_058448552.1"/>
</dbReference>
<feature type="repeat" description="ANK" evidence="3">
    <location>
        <begin position="491"/>
        <end position="523"/>
    </location>
</feature>
<dbReference type="GO" id="GO:0006396">
    <property type="term" value="P:RNA processing"/>
    <property type="evidence" value="ECO:0007669"/>
    <property type="project" value="TreeGrafter"/>
</dbReference>
<evidence type="ECO:0000256" key="2">
    <source>
        <dbReference type="ARBA" id="ARBA00023043"/>
    </source>
</evidence>
<dbReference type="PROSITE" id="PS50088">
    <property type="entry name" value="ANK_REPEAT"/>
    <property type="match status" value="5"/>
</dbReference>
<dbReference type="SUPFAM" id="SSF48403">
    <property type="entry name" value="Ankyrin repeat"/>
    <property type="match status" value="1"/>
</dbReference>
<dbReference type="GO" id="GO:0003723">
    <property type="term" value="F:RNA binding"/>
    <property type="evidence" value="ECO:0007669"/>
    <property type="project" value="TreeGrafter"/>
</dbReference>
<evidence type="ECO:0000256" key="3">
    <source>
        <dbReference type="PROSITE-ProRule" id="PRU00023"/>
    </source>
</evidence>
<accession>A0A9W9NG73</accession>
<evidence type="ECO:0000313" key="6">
    <source>
        <dbReference type="Proteomes" id="UP001150904"/>
    </source>
</evidence>
<name>A0A9W9NG73_9EURO</name>
<feature type="repeat" description="ANK" evidence="3">
    <location>
        <begin position="392"/>
        <end position="424"/>
    </location>
</feature>